<gene>
    <name evidence="1" type="ORF">O181_085435</name>
</gene>
<dbReference type="EMBL" id="AVOT02050680">
    <property type="protein sequence ID" value="MBW0545720.1"/>
    <property type="molecule type" value="Genomic_DNA"/>
</dbReference>
<sequence>MTRVHKEVNIQKNADGISRWELVNTPDNPSYVPLEAEAQIPIEGVNSTDIGTKLFGEERESYNQENNCHMLKALLDKDYKDTALVNLLD</sequence>
<reference evidence="1" key="1">
    <citation type="submission" date="2021-03" db="EMBL/GenBank/DDBJ databases">
        <title>Draft genome sequence of rust myrtle Austropuccinia psidii MF-1, a brazilian biotype.</title>
        <authorList>
            <person name="Quecine M.C."/>
            <person name="Pachon D.M.R."/>
            <person name="Bonatelli M.L."/>
            <person name="Correr F.H."/>
            <person name="Franceschini L.M."/>
            <person name="Leite T.F."/>
            <person name="Margarido G.R.A."/>
            <person name="Almeida C.A."/>
            <person name="Ferrarezi J.A."/>
            <person name="Labate C.A."/>
        </authorList>
    </citation>
    <scope>NUCLEOTIDE SEQUENCE</scope>
    <source>
        <strain evidence="1">MF-1</strain>
    </source>
</reference>
<comment type="caution">
    <text evidence="1">The sequence shown here is derived from an EMBL/GenBank/DDBJ whole genome shotgun (WGS) entry which is preliminary data.</text>
</comment>
<protein>
    <submittedName>
        <fullName evidence="1">Uncharacterized protein</fullName>
    </submittedName>
</protein>
<evidence type="ECO:0000313" key="1">
    <source>
        <dbReference type="EMBL" id="MBW0545720.1"/>
    </source>
</evidence>
<dbReference type="AlphaFoldDB" id="A0A9Q3FXJ1"/>
<name>A0A9Q3FXJ1_9BASI</name>
<proteinExistence type="predicted"/>
<keyword evidence="2" id="KW-1185">Reference proteome</keyword>
<accession>A0A9Q3FXJ1</accession>
<organism evidence="1 2">
    <name type="scientific">Austropuccinia psidii MF-1</name>
    <dbReference type="NCBI Taxonomy" id="1389203"/>
    <lineage>
        <taxon>Eukaryota</taxon>
        <taxon>Fungi</taxon>
        <taxon>Dikarya</taxon>
        <taxon>Basidiomycota</taxon>
        <taxon>Pucciniomycotina</taxon>
        <taxon>Pucciniomycetes</taxon>
        <taxon>Pucciniales</taxon>
        <taxon>Sphaerophragmiaceae</taxon>
        <taxon>Austropuccinia</taxon>
    </lineage>
</organism>
<dbReference type="Proteomes" id="UP000765509">
    <property type="component" value="Unassembled WGS sequence"/>
</dbReference>
<evidence type="ECO:0000313" key="2">
    <source>
        <dbReference type="Proteomes" id="UP000765509"/>
    </source>
</evidence>